<name>A0A1G2BU41_9BACT</name>
<feature type="region of interest" description="Disordered" evidence="1">
    <location>
        <begin position="1"/>
        <end position="34"/>
    </location>
</feature>
<evidence type="ECO:0000313" key="3">
    <source>
        <dbReference type="Proteomes" id="UP000177349"/>
    </source>
</evidence>
<comment type="caution">
    <text evidence="2">The sequence shown here is derived from an EMBL/GenBank/DDBJ whole genome shotgun (WGS) entry which is preliminary data.</text>
</comment>
<reference evidence="2 3" key="1">
    <citation type="journal article" date="2016" name="Nat. Commun.">
        <title>Thousands of microbial genomes shed light on interconnected biogeochemical processes in an aquifer system.</title>
        <authorList>
            <person name="Anantharaman K."/>
            <person name="Brown C.T."/>
            <person name="Hug L.A."/>
            <person name="Sharon I."/>
            <person name="Castelle C.J."/>
            <person name="Probst A.J."/>
            <person name="Thomas B.C."/>
            <person name="Singh A."/>
            <person name="Wilkins M.J."/>
            <person name="Karaoz U."/>
            <person name="Brodie E.L."/>
            <person name="Williams K.H."/>
            <person name="Hubbard S.S."/>
            <person name="Banfield J.F."/>
        </authorList>
    </citation>
    <scope>NUCLEOTIDE SEQUENCE [LARGE SCALE GENOMIC DNA]</scope>
</reference>
<dbReference type="Proteomes" id="UP000177349">
    <property type="component" value="Unassembled WGS sequence"/>
</dbReference>
<accession>A0A1G2BU41</accession>
<evidence type="ECO:0000313" key="2">
    <source>
        <dbReference type="EMBL" id="OGY92675.1"/>
    </source>
</evidence>
<proteinExistence type="predicted"/>
<gene>
    <name evidence="2" type="ORF">A3B31_00435</name>
</gene>
<organism evidence="2 3">
    <name type="scientific">Candidatus Komeilibacteria bacterium RIFCSPLOWO2_01_FULL_53_11</name>
    <dbReference type="NCBI Taxonomy" id="1798552"/>
    <lineage>
        <taxon>Bacteria</taxon>
        <taxon>Candidatus Komeiliibacteriota</taxon>
    </lineage>
</organism>
<sequence>MNPEQSHELSAKGQEWQKKVEKVAGRKDKVGGEMDPGIVETVAALNLLKFPTSGSCEGHPDHREAAPWVAIKAKNKPKERYKDQAELEKRICEQHGLTSKQIRDGEHMAEWDELCALFDESGETDAFKAWREKNEGLRDHMQSLIDEYRATRTDADPSAIPRIELSGPGGSFWIRIGSSENDRTFEKMTDAERTERAERLRASQEEMKLFTEFLK</sequence>
<dbReference type="AlphaFoldDB" id="A0A1G2BU41"/>
<dbReference type="EMBL" id="MHKN01000013">
    <property type="protein sequence ID" value="OGY92675.1"/>
    <property type="molecule type" value="Genomic_DNA"/>
</dbReference>
<protein>
    <submittedName>
        <fullName evidence="2">Uncharacterized protein</fullName>
    </submittedName>
</protein>
<evidence type="ECO:0000256" key="1">
    <source>
        <dbReference type="SAM" id="MobiDB-lite"/>
    </source>
</evidence>
<feature type="compositionally biased region" description="Basic and acidic residues" evidence="1">
    <location>
        <begin position="1"/>
        <end position="32"/>
    </location>
</feature>